<dbReference type="SUPFAM" id="SSF51735">
    <property type="entry name" value="NAD(P)-binding Rossmann-fold domains"/>
    <property type="match status" value="1"/>
</dbReference>
<evidence type="ECO:0000313" key="4">
    <source>
        <dbReference type="RefSeq" id="XP_033533172.1"/>
    </source>
</evidence>
<dbReference type="GeneID" id="54418166"/>
<evidence type="ECO:0000313" key="2">
    <source>
        <dbReference type="EMBL" id="KAF1811541.1"/>
    </source>
</evidence>
<evidence type="ECO:0000313" key="3">
    <source>
        <dbReference type="Proteomes" id="UP000504638"/>
    </source>
</evidence>
<dbReference type="Proteomes" id="UP000504638">
    <property type="component" value="Unplaced"/>
</dbReference>
<dbReference type="Gene3D" id="3.40.50.720">
    <property type="entry name" value="NAD(P)-binding Rossmann-like Domain"/>
    <property type="match status" value="1"/>
</dbReference>
<dbReference type="OrthoDB" id="10268090at2759"/>
<name>A0A6G1G0T5_9PEZI</name>
<dbReference type="Pfam" id="PF03435">
    <property type="entry name" value="Sacchrp_dh_NADP"/>
    <property type="match status" value="1"/>
</dbReference>
<gene>
    <name evidence="2 4" type="ORF">P152DRAFT_437997</name>
</gene>
<reference evidence="4" key="2">
    <citation type="submission" date="2020-04" db="EMBL/GenBank/DDBJ databases">
        <authorList>
            <consortium name="NCBI Genome Project"/>
        </authorList>
    </citation>
    <scope>NUCLEOTIDE SEQUENCE</scope>
    <source>
        <strain evidence="4">CBS 781.70</strain>
    </source>
</reference>
<organism evidence="2">
    <name type="scientific">Eremomyces bilateralis CBS 781.70</name>
    <dbReference type="NCBI Taxonomy" id="1392243"/>
    <lineage>
        <taxon>Eukaryota</taxon>
        <taxon>Fungi</taxon>
        <taxon>Dikarya</taxon>
        <taxon>Ascomycota</taxon>
        <taxon>Pezizomycotina</taxon>
        <taxon>Dothideomycetes</taxon>
        <taxon>Dothideomycetes incertae sedis</taxon>
        <taxon>Eremomycetales</taxon>
        <taxon>Eremomycetaceae</taxon>
        <taxon>Eremomyces</taxon>
    </lineage>
</organism>
<accession>A0A6G1G0T5</accession>
<sequence length="331" mass="35241">MGKLMIYGATGYTGRLASEHAKSIGLDFILAGRTTQKLQDLAYSLSLSYQTFDVHDSVAHVDSALKDIEVFLNCAGPFHRTAKPLMEACIRNGVHYLDIAAELESYERAEELGQEAKKAKVMLMPGCGGSVAMLGCLATHVLEQMDSSASSIDIALHVSGQMSRGSAISAQEGAMVTERQDIGGKMVHQDTASEQEFDFGDGRGRVMCFPIKLPDLITISKATGVSAVRTFAHVSGAAFPTGDLMELPSGPTAEEREANPYHAAVDITAEDETVRHAVLHTVNGYSFTSIASIEAAVQVLAGKFLPGFQTPVEVFGSGFVECIKGSTIANC</sequence>
<keyword evidence="3" id="KW-1185">Reference proteome</keyword>
<reference evidence="4" key="3">
    <citation type="submission" date="2025-04" db="UniProtKB">
        <authorList>
            <consortium name="RefSeq"/>
        </authorList>
    </citation>
    <scope>IDENTIFICATION</scope>
    <source>
        <strain evidence="4">CBS 781.70</strain>
    </source>
</reference>
<dbReference type="PANTHER" id="PTHR43781:SF1">
    <property type="entry name" value="SACCHAROPINE DEHYDROGENASE"/>
    <property type="match status" value="1"/>
</dbReference>
<dbReference type="PANTHER" id="PTHR43781">
    <property type="entry name" value="SACCHAROPINE DEHYDROGENASE"/>
    <property type="match status" value="1"/>
</dbReference>
<feature type="domain" description="Saccharopine dehydrogenase NADP binding" evidence="1">
    <location>
        <begin position="5"/>
        <end position="124"/>
    </location>
</feature>
<dbReference type="AlphaFoldDB" id="A0A6G1G0T5"/>
<protein>
    <recommendedName>
        <fullName evidence="1">Saccharopine dehydrogenase NADP binding domain-containing protein</fullName>
    </recommendedName>
</protein>
<evidence type="ECO:0000259" key="1">
    <source>
        <dbReference type="Pfam" id="PF03435"/>
    </source>
</evidence>
<reference evidence="2 4" key="1">
    <citation type="submission" date="2020-01" db="EMBL/GenBank/DDBJ databases">
        <authorList>
            <consortium name="DOE Joint Genome Institute"/>
            <person name="Haridas S."/>
            <person name="Albert R."/>
            <person name="Binder M."/>
            <person name="Bloem J."/>
            <person name="Labutti K."/>
            <person name="Salamov A."/>
            <person name="Andreopoulos B."/>
            <person name="Baker S.E."/>
            <person name="Barry K."/>
            <person name="Bills G."/>
            <person name="Bluhm B.H."/>
            <person name="Cannon C."/>
            <person name="Castanera R."/>
            <person name="Culley D.E."/>
            <person name="Daum C."/>
            <person name="Ezra D."/>
            <person name="Gonzalez J.B."/>
            <person name="Henrissat B."/>
            <person name="Kuo A."/>
            <person name="Liang C."/>
            <person name="Lipzen A."/>
            <person name="Lutzoni F."/>
            <person name="Magnuson J."/>
            <person name="Mondo S."/>
            <person name="Nolan M."/>
            <person name="Ohm R."/>
            <person name="Pangilinan J."/>
            <person name="Park H.-J."/>
            <person name="Ramirez L."/>
            <person name="Alfaro M."/>
            <person name="Sun H."/>
            <person name="Tritt A."/>
            <person name="Yoshinaga Y."/>
            <person name="Zwiers L.-H."/>
            <person name="Turgeon B.G."/>
            <person name="Goodwin S.B."/>
            <person name="Spatafora J.W."/>
            <person name="Crous P.W."/>
            <person name="Grigoriev I.V."/>
        </authorList>
    </citation>
    <scope>NUCLEOTIDE SEQUENCE</scope>
    <source>
        <strain evidence="2 4">CBS 781.70</strain>
    </source>
</reference>
<dbReference type="InterPro" id="IPR036291">
    <property type="entry name" value="NAD(P)-bd_dom_sf"/>
</dbReference>
<dbReference type="EMBL" id="ML975161">
    <property type="protein sequence ID" value="KAF1811541.1"/>
    <property type="molecule type" value="Genomic_DNA"/>
</dbReference>
<proteinExistence type="predicted"/>
<dbReference type="RefSeq" id="XP_033533172.1">
    <property type="nucleotide sequence ID" value="XM_033677596.1"/>
</dbReference>
<dbReference type="InterPro" id="IPR005097">
    <property type="entry name" value="Sacchrp_dh_NADP-bd"/>
</dbReference>